<accession>A0A0A9DQV9</accession>
<evidence type="ECO:0000313" key="2">
    <source>
        <dbReference type="EMBL" id="JAD89073.1"/>
    </source>
</evidence>
<name>A0A0A9DQV9_ARUDO</name>
<proteinExistence type="predicted"/>
<dbReference type="EMBL" id="GBRH01208822">
    <property type="protein sequence ID" value="JAD89073.1"/>
    <property type="molecule type" value="Transcribed_RNA"/>
</dbReference>
<organism evidence="2">
    <name type="scientific">Arundo donax</name>
    <name type="common">Giant reed</name>
    <name type="synonym">Donax arundinaceus</name>
    <dbReference type="NCBI Taxonomy" id="35708"/>
    <lineage>
        <taxon>Eukaryota</taxon>
        <taxon>Viridiplantae</taxon>
        <taxon>Streptophyta</taxon>
        <taxon>Embryophyta</taxon>
        <taxon>Tracheophyta</taxon>
        <taxon>Spermatophyta</taxon>
        <taxon>Magnoliopsida</taxon>
        <taxon>Liliopsida</taxon>
        <taxon>Poales</taxon>
        <taxon>Poaceae</taxon>
        <taxon>PACMAD clade</taxon>
        <taxon>Arundinoideae</taxon>
        <taxon>Arundineae</taxon>
        <taxon>Arundo</taxon>
    </lineage>
</organism>
<feature type="compositionally biased region" description="Gly residues" evidence="1">
    <location>
        <begin position="1"/>
        <end position="10"/>
    </location>
</feature>
<feature type="compositionally biased region" description="Low complexity" evidence="1">
    <location>
        <begin position="26"/>
        <end position="37"/>
    </location>
</feature>
<feature type="region of interest" description="Disordered" evidence="1">
    <location>
        <begin position="1"/>
        <end position="97"/>
    </location>
</feature>
<reference evidence="2" key="1">
    <citation type="submission" date="2014-09" db="EMBL/GenBank/DDBJ databases">
        <authorList>
            <person name="Magalhaes I.L.F."/>
            <person name="Oliveira U."/>
            <person name="Santos F.R."/>
            <person name="Vidigal T.H.D.A."/>
            <person name="Brescovit A.D."/>
            <person name="Santos A.J."/>
        </authorList>
    </citation>
    <scope>NUCLEOTIDE SEQUENCE</scope>
    <source>
        <tissue evidence="2">Shoot tissue taken approximately 20 cm above the soil surface</tissue>
    </source>
</reference>
<protein>
    <submittedName>
        <fullName evidence="2">Uncharacterized protein</fullName>
    </submittedName>
</protein>
<sequence length="97" mass="10137">MRCGRRGTGGARSDRARSCRCRGSSRRAATARRASSCTPARGAEGPASRPPADRSVDPRAPGWGIRDRSTDRASWGRVSRGVGKALARGGEEGEGLG</sequence>
<evidence type="ECO:0000256" key="1">
    <source>
        <dbReference type="SAM" id="MobiDB-lite"/>
    </source>
</evidence>
<reference evidence="2" key="2">
    <citation type="journal article" date="2015" name="Data Brief">
        <title>Shoot transcriptome of the giant reed, Arundo donax.</title>
        <authorList>
            <person name="Barrero R.A."/>
            <person name="Guerrero F.D."/>
            <person name="Moolhuijzen P."/>
            <person name="Goolsby J.A."/>
            <person name="Tidwell J."/>
            <person name="Bellgard S.E."/>
            <person name="Bellgard M.I."/>
        </authorList>
    </citation>
    <scope>NUCLEOTIDE SEQUENCE</scope>
    <source>
        <tissue evidence="2">Shoot tissue taken approximately 20 cm above the soil surface</tissue>
    </source>
</reference>
<dbReference type="AlphaFoldDB" id="A0A0A9DQV9"/>